<organism evidence="1">
    <name type="scientific">Macaca fascicularis</name>
    <name type="common">Crab-eating macaque</name>
    <name type="synonym">Cynomolgus monkey</name>
    <dbReference type="NCBI Taxonomy" id="9541"/>
    <lineage>
        <taxon>Eukaryota</taxon>
        <taxon>Metazoa</taxon>
        <taxon>Chordata</taxon>
        <taxon>Craniata</taxon>
        <taxon>Vertebrata</taxon>
        <taxon>Euteleostomi</taxon>
        <taxon>Mammalia</taxon>
        <taxon>Eutheria</taxon>
        <taxon>Euarchontoglires</taxon>
        <taxon>Primates</taxon>
        <taxon>Haplorrhini</taxon>
        <taxon>Catarrhini</taxon>
        <taxon>Cercopithecidae</taxon>
        <taxon>Cercopithecinae</taxon>
        <taxon>Macaca</taxon>
    </lineage>
</organism>
<proteinExistence type="evidence at transcript level"/>
<name>Q9GMJ5_MACFA</name>
<protein>
    <submittedName>
        <fullName evidence="1">Uncharacterized protein</fullName>
    </submittedName>
</protein>
<evidence type="ECO:0000313" key="1">
    <source>
        <dbReference type="EMBL" id="BAB12366.1"/>
    </source>
</evidence>
<reference evidence="1" key="1">
    <citation type="submission" date="2000-08" db="EMBL/GenBank/DDBJ databases">
        <title>Isolation of full-length cDNA clones from macaque brain cDNA libraries.</title>
        <authorList>
            <person name="Osada N."/>
            <person name="Hida M."/>
            <person name="Kusuda J."/>
            <person name="Tanuma R."/>
            <person name="Iseki K."/>
            <person name="Hirai M."/>
            <person name="Terao K."/>
            <person name="Suzuki Y."/>
            <person name="Sugano S."/>
            <person name="Hashimoto K."/>
        </authorList>
    </citation>
    <scope>NUCLEOTIDE SEQUENCE</scope>
    <source>
        <tissue evidence="1">Brain parietal lobe</tissue>
    </source>
</reference>
<dbReference type="EMBL" id="AB047955">
    <property type="protein sequence ID" value="BAB12366.1"/>
    <property type="molecule type" value="mRNA"/>
</dbReference>
<sequence>MVLRNTISKVRISMDMSFIKYFNMPLYEVARIIIAYKYVRKLTKYSNVGDWSMYKVLWELSKNLN</sequence>
<dbReference type="AlphaFoldDB" id="Q9GMJ5"/>
<accession>Q9GMJ5</accession>